<organism evidence="5">
    <name type="scientific">hydrocarbon metagenome</name>
    <dbReference type="NCBI Taxonomy" id="938273"/>
    <lineage>
        <taxon>unclassified sequences</taxon>
        <taxon>metagenomes</taxon>
        <taxon>ecological metagenomes</taxon>
    </lineage>
</organism>
<gene>
    <name evidence="5" type="ORF">ASZ90_005023</name>
</gene>
<evidence type="ECO:0000256" key="1">
    <source>
        <dbReference type="ARBA" id="ARBA00022723"/>
    </source>
</evidence>
<keyword evidence="2" id="KW-0862">Zinc</keyword>
<dbReference type="InterPro" id="IPR002328">
    <property type="entry name" value="ADH_Zn_CS"/>
</dbReference>
<dbReference type="AlphaFoldDB" id="A0A0W8FWH3"/>
<feature type="domain" description="Enoyl reductase (ER)" evidence="4">
    <location>
        <begin position="10"/>
        <end position="341"/>
    </location>
</feature>
<dbReference type="InterPro" id="IPR050129">
    <property type="entry name" value="Zn_alcohol_dh"/>
</dbReference>
<evidence type="ECO:0000256" key="3">
    <source>
        <dbReference type="ARBA" id="ARBA00023002"/>
    </source>
</evidence>
<dbReference type="SUPFAM" id="SSF50129">
    <property type="entry name" value="GroES-like"/>
    <property type="match status" value="1"/>
</dbReference>
<dbReference type="SMART" id="SM00829">
    <property type="entry name" value="PKS_ER"/>
    <property type="match status" value="1"/>
</dbReference>
<reference evidence="5" key="1">
    <citation type="journal article" date="2015" name="Proc. Natl. Acad. Sci. U.S.A.">
        <title>Networks of energetic and metabolic interactions define dynamics in microbial communities.</title>
        <authorList>
            <person name="Embree M."/>
            <person name="Liu J.K."/>
            <person name="Al-Bassam M.M."/>
            <person name="Zengler K."/>
        </authorList>
    </citation>
    <scope>NUCLEOTIDE SEQUENCE</scope>
</reference>
<name>A0A0W8FWH3_9ZZZZ</name>
<dbReference type="InterPro" id="IPR011032">
    <property type="entry name" value="GroES-like_sf"/>
</dbReference>
<dbReference type="PANTHER" id="PTHR43401">
    <property type="entry name" value="L-THREONINE 3-DEHYDROGENASE"/>
    <property type="match status" value="1"/>
</dbReference>
<evidence type="ECO:0000259" key="4">
    <source>
        <dbReference type="SMART" id="SM00829"/>
    </source>
</evidence>
<sequence length="347" mass="37840">METMKSLTYKDVGKIIYEEKPLPKIVHPTDVILKVSACGICGTDVKILEGKHVVGEDIALGHEFGGVVTEIGSSVSTLKIGDRVAVDNSLRCGLCEYCRTGNSPQCHWLKDKSIGIFQNGGYAEYCLLPENACFKIPDEMDDITATQVETLGTVLNGMLAVQMQCWDSVVVLGFGPIGYLFAALSKNVAAYTMCTEIDPFRIEVAKELGIPVFNPHEVDIEKEVMKFTDGKGADIVIDAVGDQLENAIKYVTPGGKILAFGMDSSVKTTIVPNTITRKAIKLIGTYIGQNTMLPAMKILMSGKLNMKPFFTEVIPLKDGVKAYNKLGLDLNTQKHIPKQAMKIVMKP</sequence>
<dbReference type="InterPro" id="IPR013154">
    <property type="entry name" value="ADH-like_N"/>
</dbReference>
<evidence type="ECO:0000256" key="2">
    <source>
        <dbReference type="ARBA" id="ARBA00022833"/>
    </source>
</evidence>
<dbReference type="EC" id="1.1.1.14" evidence="5"/>
<comment type="caution">
    <text evidence="5">The sequence shown here is derived from an EMBL/GenBank/DDBJ whole genome shotgun (WGS) entry which is preliminary data.</text>
</comment>
<evidence type="ECO:0000313" key="5">
    <source>
        <dbReference type="EMBL" id="KUG25161.1"/>
    </source>
</evidence>
<dbReference type="GO" id="GO:0003939">
    <property type="term" value="F:L-iditol 2-dehydrogenase (NAD+) activity"/>
    <property type="evidence" value="ECO:0007669"/>
    <property type="project" value="UniProtKB-EC"/>
</dbReference>
<dbReference type="InterPro" id="IPR020843">
    <property type="entry name" value="ER"/>
</dbReference>
<dbReference type="SUPFAM" id="SSF51735">
    <property type="entry name" value="NAD(P)-binding Rossmann-fold domains"/>
    <property type="match status" value="1"/>
</dbReference>
<dbReference type="Gene3D" id="3.40.50.720">
    <property type="entry name" value="NAD(P)-binding Rossmann-like Domain"/>
    <property type="match status" value="1"/>
</dbReference>
<dbReference type="Pfam" id="PF00107">
    <property type="entry name" value="ADH_zinc_N"/>
    <property type="match status" value="1"/>
</dbReference>
<dbReference type="PROSITE" id="PS00059">
    <property type="entry name" value="ADH_ZINC"/>
    <property type="match status" value="1"/>
</dbReference>
<dbReference type="PANTHER" id="PTHR43401:SF2">
    <property type="entry name" value="L-THREONINE 3-DEHYDROGENASE"/>
    <property type="match status" value="1"/>
</dbReference>
<accession>A0A0W8FWH3</accession>
<dbReference type="GO" id="GO:0008270">
    <property type="term" value="F:zinc ion binding"/>
    <property type="evidence" value="ECO:0007669"/>
    <property type="project" value="InterPro"/>
</dbReference>
<dbReference type="EMBL" id="LNQE01000756">
    <property type="protein sequence ID" value="KUG25161.1"/>
    <property type="molecule type" value="Genomic_DNA"/>
</dbReference>
<dbReference type="InterPro" id="IPR013149">
    <property type="entry name" value="ADH-like_C"/>
</dbReference>
<keyword evidence="3 5" id="KW-0560">Oxidoreductase</keyword>
<dbReference type="Gene3D" id="3.90.180.10">
    <property type="entry name" value="Medium-chain alcohol dehydrogenases, catalytic domain"/>
    <property type="match status" value="1"/>
</dbReference>
<protein>
    <submittedName>
        <fullName evidence="5">Sorbitol dehydrogenase</fullName>
        <ecNumber evidence="5">1.1.1.14</ecNumber>
    </submittedName>
</protein>
<dbReference type="Pfam" id="PF08240">
    <property type="entry name" value="ADH_N"/>
    <property type="match status" value="1"/>
</dbReference>
<proteinExistence type="predicted"/>
<dbReference type="InterPro" id="IPR036291">
    <property type="entry name" value="NAD(P)-bd_dom_sf"/>
</dbReference>
<keyword evidence="1" id="KW-0479">Metal-binding</keyword>